<dbReference type="InterPro" id="IPR036390">
    <property type="entry name" value="WH_DNA-bd_sf"/>
</dbReference>
<evidence type="ECO:0000313" key="9">
    <source>
        <dbReference type="EMBL" id="SEH61707.1"/>
    </source>
</evidence>
<evidence type="ECO:0000256" key="4">
    <source>
        <dbReference type="ARBA" id="ARBA00023163"/>
    </source>
</evidence>
<dbReference type="GO" id="GO:0043565">
    <property type="term" value="F:sequence-specific DNA binding"/>
    <property type="evidence" value="ECO:0007669"/>
    <property type="project" value="TreeGrafter"/>
</dbReference>
<keyword evidence="12" id="KW-1185">Reference proteome</keyword>
<keyword evidence="2" id="KW-0805">Transcription regulation</keyword>
<organism evidence="9 11">
    <name type="scientific">Rhizobium tibeticum</name>
    <dbReference type="NCBI Taxonomy" id="501024"/>
    <lineage>
        <taxon>Bacteria</taxon>
        <taxon>Pseudomonadati</taxon>
        <taxon>Pseudomonadota</taxon>
        <taxon>Alphaproteobacteria</taxon>
        <taxon>Hyphomicrobiales</taxon>
        <taxon>Rhizobiaceae</taxon>
        <taxon>Rhizobium/Agrobacterium group</taxon>
        <taxon>Rhizobium</taxon>
    </lineage>
</organism>
<evidence type="ECO:0000313" key="12">
    <source>
        <dbReference type="Proteomes" id="UP000198939"/>
    </source>
</evidence>
<keyword evidence="3" id="KW-0238">DNA-binding</keyword>
<dbReference type="PANTHER" id="PTHR30537:SF1">
    <property type="entry name" value="HTH-TYPE TRANSCRIPTIONAL REGULATOR PGRR"/>
    <property type="match status" value="1"/>
</dbReference>
<dbReference type="SUPFAM" id="SSF53850">
    <property type="entry name" value="Periplasmic binding protein-like II"/>
    <property type="match status" value="1"/>
</dbReference>
<dbReference type="Proteomes" id="UP000183063">
    <property type="component" value="Unassembled WGS sequence"/>
</dbReference>
<dbReference type="CDD" id="cd08474">
    <property type="entry name" value="PBP2_CrgA_like_5"/>
    <property type="match status" value="1"/>
</dbReference>
<evidence type="ECO:0000256" key="2">
    <source>
        <dbReference type="ARBA" id="ARBA00023015"/>
    </source>
</evidence>
<dbReference type="Gene3D" id="1.10.10.10">
    <property type="entry name" value="Winged helix-like DNA-binding domain superfamily/Winged helix DNA-binding domain"/>
    <property type="match status" value="1"/>
</dbReference>
<evidence type="ECO:0000256" key="6">
    <source>
        <dbReference type="ARBA" id="ARBA00067332"/>
    </source>
</evidence>
<name>A0A1H8GHG2_9HYPH</name>
<dbReference type="PROSITE" id="PS50931">
    <property type="entry name" value="HTH_LYSR"/>
    <property type="match status" value="1"/>
</dbReference>
<protein>
    <recommendedName>
        <fullName evidence="6">HTH-type transcriptional regulator TtuA</fullName>
    </recommendedName>
    <alternativeName>
        <fullName evidence="7">Tartrate utilization transcriptional regulator</fullName>
    </alternativeName>
</protein>
<dbReference type="InterPro" id="IPR000847">
    <property type="entry name" value="LysR_HTH_N"/>
</dbReference>
<comment type="similarity">
    <text evidence="1">Belongs to the LysR transcriptional regulatory family.</text>
</comment>
<dbReference type="PANTHER" id="PTHR30537">
    <property type="entry name" value="HTH-TYPE TRANSCRIPTIONAL REGULATOR"/>
    <property type="match status" value="1"/>
</dbReference>
<dbReference type="OrthoDB" id="9813056at2"/>
<dbReference type="Proteomes" id="UP000198939">
    <property type="component" value="Unassembled WGS sequence"/>
</dbReference>
<dbReference type="InterPro" id="IPR036388">
    <property type="entry name" value="WH-like_DNA-bd_sf"/>
</dbReference>
<dbReference type="SUPFAM" id="SSF46785">
    <property type="entry name" value="Winged helix' DNA-binding domain"/>
    <property type="match status" value="1"/>
</dbReference>
<feature type="domain" description="HTH lysR-type" evidence="8">
    <location>
        <begin position="4"/>
        <end position="61"/>
    </location>
</feature>
<dbReference type="FunFam" id="1.10.10.10:FF:000001">
    <property type="entry name" value="LysR family transcriptional regulator"/>
    <property type="match status" value="1"/>
</dbReference>
<dbReference type="Gene3D" id="3.40.190.290">
    <property type="match status" value="1"/>
</dbReference>
<gene>
    <name evidence="9" type="primary">dmlR_7</name>
    <name evidence="9" type="ORF">RTCCBAU85039_1430</name>
    <name evidence="10" type="ORF">SAMN05216228_1004240</name>
</gene>
<reference evidence="9" key="1">
    <citation type="submission" date="2016-10" db="EMBL/GenBank/DDBJ databases">
        <authorList>
            <person name="de Groot N.N."/>
        </authorList>
    </citation>
    <scope>NUCLEOTIDE SEQUENCE [LARGE SCALE GENOMIC DNA]</scope>
    <source>
        <strain evidence="9">CCBAU85039</strain>
    </source>
</reference>
<evidence type="ECO:0000313" key="10">
    <source>
        <dbReference type="EMBL" id="SEN43230.1"/>
    </source>
</evidence>
<reference evidence="10 12" key="3">
    <citation type="submission" date="2016-10" db="EMBL/GenBank/DDBJ databases">
        <authorList>
            <person name="Varghese N."/>
            <person name="Submissions S."/>
        </authorList>
    </citation>
    <scope>NUCLEOTIDE SEQUENCE [LARGE SCALE GENOMIC DNA]</scope>
    <source>
        <strain evidence="10 12">CGMCC 1.7071</strain>
    </source>
</reference>
<accession>A0A1H8GHG2</accession>
<dbReference type="AlphaFoldDB" id="A0A1H8GHG2"/>
<dbReference type="STRING" id="501024.RTCCBAU85039_1430"/>
<evidence type="ECO:0000313" key="11">
    <source>
        <dbReference type="Proteomes" id="UP000183063"/>
    </source>
</evidence>
<evidence type="ECO:0000256" key="3">
    <source>
        <dbReference type="ARBA" id="ARBA00023125"/>
    </source>
</evidence>
<dbReference type="Pfam" id="PF00126">
    <property type="entry name" value="HTH_1"/>
    <property type="match status" value="1"/>
</dbReference>
<sequence>MKRVRSTDLAIFLAIAHHRSFRKASVELGVTASALSHALRAIEERLEVRLVNRTTRGVALTEAGERLFDRIRPAFLDIDAALEDLNSFRGQPYGKLRINAARASTKLVLLPIVSRFLKAYPSVEVEIVIDDALVDTVSSGFDAGVRFGESVAADMIAVRIGPRHRFAVVAAPSYFENRAKPVTPRDLRDHECIRYRFAGGAFYRWEFERGGIELEIEVAGPLTLGDQDIILDAVLHGCGLGYLFEEQVQSAVADGRLIRVLEDWCPFYPGFFLYYPSRRQLPTALRAFVDFVKVDRAPPQV</sequence>
<evidence type="ECO:0000259" key="8">
    <source>
        <dbReference type="PROSITE" id="PS50931"/>
    </source>
</evidence>
<dbReference type="InterPro" id="IPR005119">
    <property type="entry name" value="LysR_subst-bd"/>
</dbReference>
<dbReference type="GO" id="GO:0006351">
    <property type="term" value="P:DNA-templated transcription"/>
    <property type="evidence" value="ECO:0007669"/>
    <property type="project" value="TreeGrafter"/>
</dbReference>
<evidence type="ECO:0000256" key="7">
    <source>
        <dbReference type="ARBA" id="ARBA00083243"/>
    </source>
</evidence>
<evidence type="ECO:0000256" key="1">
    <source>
        <dbReference type="ARBA" id="ARBA00009437"/>
    </source>
</evidence>
<dbReference type="RefSeq" id="WP_072372486.1">
    <property type="nucleotide sequence ID" value="NZ_FNXB01000006.1"/>
</dbReference>
<dbReference type="InterPro" id="IPR058163">
    <property type="entry name" value="LysR-type_TF_proteobact-type"/>
</dbReference>
<dbReference type="EMBL" id="FOCV01000004">
    <property type="protein sequence ID" value="SEN43230.1"/>
    <property type="molecule type" value="Genomic_DNA"/>
</dbReference>
<reference evidence="11" key="2">
    <citation type="submission" date="2016-10" db="EMBL/GenBank/DDBJ databases">
        <authorList>
            <person name="Wibberg D."/>
        </authorList>
    </citation>
    <scope>NUCLEOTIDE SEQUENCE [LARGE SCALE GENOMIC DNA]</scope>
</reference>
<comment type="function">
    <text evidence="5">Transcriptional regulator of the ttuABCDE tartrate utilization operon.</text>
</comment>
<dbReference type="Pfam" id="PF03466">
    <property type="entry name" value="LysR_substrate"/>
    <property type="match status" value="1"/>
</dbReference>
<dbReference type="EMBL" id="FNXB01000006">
    <property type="protein sequence ID" value="SEH61707.1"/>
    <property type="molecule type" value="Genomic_DNA"/>
</dbReference>
<evidence type="ECO:0000256" key="5">
    <source>
        <dbReference type="ARBA" id="ARBA00054626"/>
    </source>
</evidence>
<keyword evidence="4" id="KW-0804">Transcription</keyword>
<dbReference type="GO" id="GO:0003700">
    <property type="term" value="F:DNA-binding transcription factor activity"/>
    <property type="evidence" value="ECO:0007669"/>
    <property type="project" value="InterPro"/>
</dbReference>
<proteinExistence type="inferred from homology"/>